<accession>A0A2T3AUV7</accession>
<dbReference type="GO" id="GO:0007165">
    <property type="term" value="P:signal transduction"/>
    <property type="evidence" value="ECO:0007669"/>
    <property type="project" value="InterPro"/>
</dbReference>
<evidence type="ECO:0000259" key="4">
    <source>
        <dbReference type="PROSITE" id="PS50238"/>
    </source>
</evidence>
<sequence length="682" mass="74670">MSSGAPGDDASVTNGDAAPSAPAAPPPAQVDPNAKIVHDVVNSEIGVTTLLTRLKQSIASAKEFALFLKRRSTLEEEHSNGLKKLCRVTAESIRKPEHRHGSLLHAYEEVTMIHERMADNGAQFAMSLQKMQEDLLEMVGNIERSRKHWKATGLAAEQRVADTEAAMKKSKAKYDALAEDYDRARTGDRQSGKIFGIKGPKFAAQHEEDLLKKVQAADADYASKVQTAQNQRAELWSKLRPETVSALQDLIKECDSALTLQMQKFASFNEKLLLSNGLNISPLKGNAQGNQTRSLREAVHSIDNPKDLSNYIVSYEKRVPPRASEIRYERNPVLNPTQPPISAAPPQRQSDPPASFSSRQGPPPSFGTTPSPQQTHASQSFNSQGPPPASQHHERSFSSQGQPLQQYNSGSMGSMGSTAKEPPSHGSYNTGSITSSSPPQISSLPFQTSPTLQPSFPQQQVAPPTHSQPPATSNGVGYLPPPLKPVFGISLDQLFERDSSAVPMVVYQCIQAVDLFGLEVEGIYRLSGTASHITKIRAMFDNDASQVDFRNPENFFHDVNSVAGLLKQFFRELPDPLMTREHYAGFIEAAKNEDDIVRRDSLHAIINSLPDPNYATLRALTLHLNRVQENSAANRMNAANLAIVFGPTLMGASTGPNIQDAGWQVRVIETILNNTYQIFDDD</sequence>
<feature type="region of interest" description="Disordered" evidence="3">
    <location>
        <begin position="1"/>
        <end position="31"/>
    </location>
</feature>
<dbReference type="AlphaFoldDB" id="A0A2T3AUV7"/>
<dbReference type="InterPro" id="IPR031160">
    <property type="entry name" value="F_BAR_dom"/>
</dbReference>
<dbReference type="FunFam" id="1.10.555.10:FF:000041">
    <property type="entry name" value="Rho GTPase activator (Rgd1)"/>
    <property type="match status" value="1"/>
</dbReference>
<feature type="region of interest" description="Disordered" evidence="3">
    <location>
        <begin position="323"/>
        <end position="478"/>
    </location>
</feature>
<dbReference type="CDD" id="cd07652">
    <property type="entry name" value="F-BAR_Rgd1"/>
    <property type="match status" value="1"/>
</dbReference>
<dbReference type="GeneID" id="36569187"/>
<name>A0A2T3AUV7_AMORE</name>
<feature type="compositionally biased region" description="Polar residues" evidence="3">
    <location>
        <begin position="347"/>
        <end position="359"/>
    </location>
</feature>
<keyword evidence="7" id="KW-1185">Reference proteome</keyword>
<dbReference type="EMBL" id="KZ679015">
    <property type="protein sequence ID" value="PSS12444.1"/>
    <property type="molecule type" value="Genomic_DNA"/>
</dbReference>
<keyword evidence="1" id="KW-0343">GTPase activation</keyword>
<dbReference type="STRING" id="857342.A0A2T3AUV7"/>
<dbReference type="FunCoup" id="A0A2T3AUV7">
    <property type="interactions" value="142"/>
</dbReference>
<dbReference type="InterPro" id="IPR001060">
    <property type="entry name" value="FCH_dom"/>
</dbReference>
<protein>
    <recommendedName>
        <fullName evidence="8">Rho-GAP domain-containing protein</fullName>
    </recommendedName>
</protein>
<dbReference type="InterPro" id="IPR050729">
    <property type="entry name" value="Rho-GAP"/>
</dbReference>
<dbReference type="InterPro" id="IPR008936">
    <property type="entry name" value="Rho_GTPase_activation_prot"/>
</dbReference>
<dbReference type="SUPFAM" id="SSF48350">
    <property type="entry name" value="GTPase activation domain, GAP"/>
    <property type="match status" value="1"/>
</dbReference>
<evidence type="ECO:0000313" key="7">
    <source>
        <dbReference type="Proteomes" id="UP000241818"/>
    </source>
</evidence>
<dbReference type="InParanoid" id="A0A2T3AUV7"/>
<dbReference type="InterPro" id="IPR027267">
    <property type="entry name" value="AH/BAR_dom_sf"/>
</dbReference>
<dbReference type="SMART" id="SM00055">
    <property type="entry name" value="FCH"/>
    <property type="match status" value="1"/>
</dbReference>
<dbReference type="GO" id="GO:0005938">
    <property type="term" value="C:cell cortex"/>
    <property type="evidence" value="ECO:0007669"/>
    <property type="project" value="UniProtKB-ARBA"/>
</dbReference>
<dbReference type="PROSITE" id="PS50238">
    <property type="entry name" value="RHOGAP"/>
    <property type="match status" value="1"/>
</dbReference>
<feature type="compositionally biased region" description="Polar residues" evidence="3">
    <location>
        <begin position="444"/>
        <end position="462"/>
    </location>
</feature>
<evidence type="ECO:0000259" key="5">
    <source>
        <dbReference type="PROSITE" id="PS51741"/>
    </source>
</evidence>
<feature type="compositionally biased region" description="Low complexity" evidence="3">
    <location>
        <begin position="432"/>
        <end position="443"/>
    </location>
</feature>
<dbReference type="Pfam" id="PF00611">
    <property type="entry name" value="FCH"/>
    <property type="match status" value="1"/>
</dbReference>
<dbReference type="GO" id="GO:0005096">
    <property type="term" value="F:GTPase activator activity"/>
    <property type="evidence" value="ECO:0007669"/>
    <property type="project" value="UniProtKB-KW"/>
</dbReference>
<evidence type="ECO:0008006" key="8">
    <source>
        <dbReference type="Google" id="ProtNLM"/>
    </source>
</evidence>
<feature type="compositionally biased region" description="Polar residues" evidence="3">
    <location>
        <begin position="397"/>
        <end position="417"/>
    </location>
</feature>
<evidence type="ECO:0000256" key="2">
    <source>
        <dbReference type="PROSITE-ProRule" id="PRU01077"/>
    </source>
</evidence>
<dbReference type="Proteomes" id="UP000241818">
    <property type="component" value="Unassembled WGS sequence"/>
</dbReference>
<keyword evidence="2" id="KW-0175">Coiled coil</keyword>
<dbReference type="Gene3D" id="1.20.1270.60">
    <property type="entry name" value="Arfaptin homology (AH) domain/BAR domain"/>
    <property type="match status" value="1"/>
</dbReference>
<dbReference type="Gene3D" id="1.10.555.10">
    <property type="entry name" value="Rho GTPase activation protein"/>
    <property type="match status" value="1"/>
</dbReference>
<evidence type="ECO:0000256" key="3">
    <source>
        <dbReference type="SAM" id="MobiDB-lite"/>
    </source>
</evidence>
<feature type="domain" description="Rho-GAP" evidence="4">
    <location>
        <begin position="489"/>
        <end position="679"/>
    </location>
</feature>
<proteinExistence type="predicted"/>
<dbReference type="SUPFAM" id="SSF103657">
    <property type="entry name" value="BAR/IMD domain-like"/>
    <property type="match status" value="1"/>
</dbReference>
<dbReference type="InterPro" id="IPR000198">
    <property type="entry name" value="RhoGAP_dom"/>
</dbReference>
<gene>
    <name evidence="6" type="ORF">M430DRAFT_106801</name>
</gene>
<dbReference type="CDD" id="cd04398">
    <property type="entry name" value="RhoGAP_fRGD1"/>
    <property type="match status" value="1"/>
</dbReference>
<dbReference type="SMART" id="SM00324">
    <property type="entry name" value="RhoGAP"/>
    <property type="match status" value="1"/>
</dbReference>
<feature type="domain" description="F-BAR" evidence="5">
    <location>
        <begin position="34"/>
        <end position="307"/>
    </location>
</feature>
<dbReference type="Pfam" id="PF00620">
    <property type="entry name" value="RhoGAP"/>
    <property type="match status" value="1"/>
</dbReference>
<evidence type="ECO:0000256" key="1">
    <source>
        <dbReference type="ARBA" id="ARBA00022468"/>
    </source>
</evidence>
<dbReference type="PANTHER" id="PTHR23176:SF136">
    <property type="entry name" value="RHO GTPASE ACTIVATOR (RGD1)"/>
    <property type="match status" value="1"/>
</dbReference>
<organism evidence="6 7">
    <name type="scientific">Amorphotheca resinae ATCC 22711</name>
    <dbReference type="NCBI Taxonomy" id="857342"/>
    <lineage>
        <taxon>Eukaryota</taxon>
        <taxon>Fungi</taxon>
        <taxon>Dikarya</taxon>
        <taxon>Ascomycota</taxon>
        <taxon>Pezizomycotina</taxon>
        <taxon>Leotiomycetes</taxon>
        <taxon>Helotiales</taxon>
        <taxon>Amorphothecaceae</taxon>
        <taxon>Amorphotheca</taxon>
    </lineage>
</organism>
<dbReference type="PROSITE" id="PS51741">
    <property type="entry name" value="F_BAR"/>
    <property type="match status" value="1"/>
</dbReference>
<dbReference type="FunFam" id="1.20.1270.60:FF:000063">
    <property type="entry name" value="Rho GTPase activator"/>
    <property type="match status" value="1"/>
</dbReference>
<reference evidence="6 7" key="1">
    <citation type="journal article" date="2018" name="New Phytol.">
        <title>Comparative genomics and transcriptomics depict ericoid mycorrhizal fungi as versatile saprotrophs and plant mutualists.</title>
        <authorList>
            <person name="Martino E."/>
            <person name="Morin E."/>
            <person name="Grelet G.A."/>
            <person name="Kuo A."/>
            <person name="Kohler A."/>
            <person name="Daghino S."/>
            <person name="Barry K.W."/>
            <person name="Cichocki N."/>
            <person name="Clum A."/>
            <person name="Dockter R.B."/>
            <person name="Hainaut M."/>
            <person name="Kuo R.C."/>
            <person name="LaButti K."/>
            <person name="Lindahl B.D."/>
            <person name="Lindquist E.A."/>
            <person name="Lipzen A."/>
            <person name="Khouja H.R."/>
            <person name="Magnuson J."/>
            <person name="Murat C."/>
            <person name="Ohm R.A."/>
            <person name="Singer S.W."/>
            <person name="Spatafora J.W."/>
            <person name="Wang M."/>
            <person name="Veneault-Fourrey C."/>
            <person name="Henrissat B."/>
            <person name="Grigoriev I.V."/>
            <person name="Martin F.M."/>
            <person name="Perotto S."/>
        </authorList>
    </citation>
    <scope>NUCLEOTIDE SEQUENCE [LARGE SCALE GENOMIC DNA]</scope>
    <source>
        <strain evidence="6 7">ATCC 22711</strain>
    </source>
</reference>
<dbReference type="OrthoDB" id="437889at2759"/>
<feature type="compositionally biased region" description="Low complexity" evidence="3">
    <location>
        <begin position="366"/>
        <end position="375"/>
    </location>
</feature>
<dbReference type="RefSeq" id="XP_024718442.1">
    <property type="nucleotide sequence ID" value="XM_024861106.1"/>
</dbReference>
<evidence type="ECO:0000313" key="6">
    <source>
        <dbReference type="EMBL" id="PSS12444.1"/>
    </source>
</evidence>
<dbReference type="PANTHER" id="PTHR23176">
    <property type="entry name" value="RHO/RAC/CDC GTPASE-ACTIVATING PROTEIN"/>
    <property type="match status" value="1"/>
</dbReference>